<dbReference type="RefSeq" id="XP_040688448.1">
    <property type="nucleotide sequence ID" value="XM_040835200.1"/>
</dbReference>
<gene>
    <name evidence="2" type="ORF">ASPWEDRAFT_39854</name>
</gene>
<reference evidence="3" key="1">
    <citation type="journal article" date="2017" name="Genome Biol.">
        <title>Comparative genomics reveals high biological diversity and specific adaptations in the industrially and medically important fungal genus Aspergillus.</title>
        <authorList>
            <person name="de Vries R.P."/>
            <person name="Riley R."/>
            <person name="Wiebenga A."/>
            <person name="Aguilar-Osorio G."/>
            <person name="Amillis S."/>
            <person name="Uchima C.A."/>
            <person name="Anderluh G."/>
            <person name="Asadollahi M."/>
            <person name="Askin M."/>
            <person name="Barry K."/>
            <person name="Battaglia E."/>
            <person name="Bayram O."/>
            <person name="Benocci T."/>
            <person name="Braus-Stromeyer S.A."/>
            <person name="Caldana C."/>
            <person name="Canovas D."/>
            <person name="Cerqueira G.C."/>
            <person name="Chen F."/>
            <person name="Chen W."/>
            <person name="Choi C."/>
            <person name="Clum A."/>
            <person name="Dos Santos R.A."/>
            <person name="Damasio A.R."/>
            <person name="Diallinas G."/>
            <person name="Emri T."/>
            <person name="Fekete E."/>
            <person name="Flipphi M."/>
            <person name="Freyberg S."/>
            <person name="Gallo A."/>
            <person name="Gournas C."/>
            <person name="Habgood R."/>
            <person name="Hainaut M."/>
            <person name="Harispe M.L."/>
            <person name="Henrissat B."/>
            <person name="Hilden K.S."/>
            <person name="Hope R."/>
            <person name="Hossain A."/>
            <person name="Karabika E."/>
            <person name="Karaffa L."/>
            <person name="Karanyi Z."/>
            <person name="Krasevec N."/>
            <person name="Kuo A."/>
            <person name="Kusch H."/>
            <person name="LaButti K."/>
            <person name="Lagendijk E.L."/>
            <person name="Lapidus A."/>
            <person name="Levasseur A."/>
            <person name="Lindquist E."/>
            <person name="Lipzen A."/>
            <person name="Logrieco A.F."/>
            <person name="MacCabe A."/>
            <person name="Maekelae M.R."/>
            <person name="Malavazi I."/>
            <person name="Melin P."/>
            <person name="Meyer V."/>
            <person name="Mielnichuk N."/>
            <person name="Miskei M."/>
            <person name="Molnar A.P."/>
            <person name="Mule G."/>
            <person name="Ngan C.Y."/>
            <person name="Orejas M."/>
            <person name="Orosz E."/>
            <person name="Ouedraogo J.P."/>
            <person name="Overkamp K.M."/>
            <person name="Park H.-S."/>
            <person name="Perrone G."/>
            <person name="Piumi F."/>
            <person name="Punt P.J."/>
            <person name="Ram A.F."/>
            <person name="Ramon A."/>
            <person name="Rauscher S."/>
            <person name="Record E."/>
            <person name="Riano-Pachon D.M."/>
            <person name="Robert V."/>
            <person name="Roehrig J."/>
            <person name="Ruller R."/>
            <person name="Salamov A."/>
            <person name="Salih N.S."/>
            <person name="Samson R.A."/>
            <person name="Sandor E."/>
            <person name="Sanguinetti M."/>
            <person name="Schuetze T."/>
            <person name="Sepcic K."/>
            <person name="Shelest E."/>
            <person name="Sherlock G."/>
            <person name="Sophianopoulou V."/>
            <person name="Squina F.M."/>
            <person name="Sun H."/>
            <person name="Susca A."/>
            <person name="Todd R.B."/>
            <person name="Tsang A."/>
            <person name="Unkles S.E."/>
            <person name="van de Wiele N."/>
            <person name="van Rossen-Uffink D."/>
            <person name="Oliveira J.V."/>
            <person name="Vesth T.C."/>
            <person name="Visser J."/>
            <person name="Yu J.-H."/>
            <person name="Zhou M."/>
            <person name="Andersen M.R."/>
            <person name="Archer D.B."/>
            <person name="Baker S.E."/>
            <person name="Benoit I."/>
            <person name="Brakhage A.A."/>
            <person name="Braus G.H."/>
            <person name="Fischer R."/>
            <person name="Frisvad J.C."/>
            <person name="Goldman G.H."/>
            <person name="Houbraken J."/>
            <person name="Oakley B."/>
            <person name="Pocsi I."/>
            <person name="Scazzocchio C."/>
            <person name="Seiboth B."/>
            <person name="vanKuyk P.A."/>
            <person name="Wortman J."/>
            <person name="Dyer P.S."/>
            <person name="Grigoriev I.V."/>
        </authorList>
    </citation>
    <scope>NUCLEOTIDE SEQUENCE [LARGE SCALE GENOMIC DNA]</scope>
    <source>
        <strain evidence="3">DTO 134E9</strain>
    </source>
</reference>
<feature type="compositionally biased region" description="Basic and acidic residues" evidence="1">
    <location>
        <begin position="7"/>
        <end position="16"/>
    </location>
</feature>
<evidence type="ECO:0000313" key="3">
    <source>
        <dbReference type="Proteomes" id="UP000184383"/>
    </source>
</evidence>
<dbReference type="Proteomes" id="UP000184383">
    <property type="component" value="Unassembled WGS sequence"/>
</dbReference>
<dbReference type="GeneID" id="63751048"/>
<proteinExistence type="predicted"/>
<accession>A0A1L9RIM5</accession>
<protein>
    <submittedName>
        <fullName evidence="2">Uncharacterized protein</fullName>
    </submittedName>
</protein>
<feature type="compositionally biased region" description="Polar residues" evidence="1">
    <location>
        <begin position="35"/>
        <end position="55"/>
    </location>
</feature>
<name>A0A1L9RIM5_ASPWE</name>
<evidence type="ECO:0000256" key="1">
    <source>
        <dbReference type="SAM" id="MobiDB-lite"/>
    </source>
</evidence>
<dbReference type="AlphaFoldDB" id="A0A1L9RIM5"/>
<evidence type="ECO:0000313" key="2">
    <source>
        <dbReference type="EMBL" id="OJJ34772.1"/>
    </source>
</evidence>
<feature type="region of interest" description="Disordered" evidence="1">
    <location>
        <begin position="1"/>
        <end position="64"/>
    </location>
</feature>
<keyword evidence="3" id="KW-1185">Reference proteome</keyword>
<dbReference type="EMBL" id="KV878212">
    <property type="protein sequence ID" value="OJJ34772.1"/>
    <property type="molecule type" value="Genomic_DNA"/>
</dbReference>
<sequence length="64" mass="6968">MLTEASADLHSHDHSGRTPSMRAKKNSSFYRYLLDNTNGSNENNVKDQTAASQAKTEAHSSDSG</sequence>
<organism evidence="2 3">
    <name type="scientific">Aspergillus wentii DTO 134E9</name>
    <dbReference type="NCBI Taxonomy" id="1073089"/>
    <lineage>
        <taxon>Eukaryota</taxon>
        <taxon>Fungi</taxon>
        <taxon>Dikarya</taxon>
        <taxon>Ascomycota</taxon>
        <taxon>Pezizomycotina</taxon>
        <taxon>Eurotiomycetes</taxon>
        <taxon>Eurotiomycetidae</taxon>
        <taxon>Eurotiales</taxon>
        <taxon>Aspergillaceae</taxon>
        <taxon>Aspergillus</taxon>
        <taxon>Aspergillus subgen. Cremei</taxon>
    </lineage>
</organism>
<dbReference type="VEuPathDB" id="FungiDB:ASPWEDRAFT_39854"/>